<sequence>MAAAARRASSGAVDEVTSWTRRRQRGGNVWERVTLTRRNGGRGGVAGHGCPLEDSMQIPQMTWRDSIRQNYLLKEGSAGSSHRHVPLGCLPACGRPVLKTHLILPLTRAEGARGGGARKRSFCFHLDLNCFRTTVSRRRLRLVVHELGGREAPGISTDESPQSEAGAVVEAADPFSCCCAATSTVMKLMASSYLHRFRSRTTEHGSLPKDHPRQPHYLWFYLADAASDMEELWPSNSFHRRLWGQPEVPKS</sequence>
<gene>
    <name evidence="1" type="ORF">B296_00055008</name>
</gene>
<accession>A0A426XF55</accession>
<dbReference type="Proteomes" id="UP000287651">
    <property type="component" value="Unassembled WGS sequence"/>
</dbReference>
<evidence type="ECO:0000313" key="2">
    <source>
        <dbReference type="Proteomes" id="UP000287651"/>
    </source>
</evidence>
<dbReference type="EMBL" id="AMZH03021533">
    <property type="protein sequence ID" value="RRT38107.1"/>
    <property type="molecule type" value="Genomic_DNA"/>
</dbReference>
<evidence type="ECO:0000313" key="1">
    <source>
        <dbReference type="EMBL" id="RRT38107.1"/>
    </source>
</evidence>
<proteinExistence type="predicted"/>
<comment type="caution">
    <text evidence="1">The sequence shown here is derived from an EMBL/GenBank/DDBJ whole genome shotgun (WGS) entry which is preliminary data.</text>
</comment>
<organism evidence="1 2">
    <name type="scientific">Ensete ventricosum</name>
    <name type="common">Abyssinian banana</name>
    <name type="synonym">Musa ensete</name>
    <dbReference type="NCBI Taxonomy" id="4639"/>
    <lineage>
        <taxon>Eukaryota</taxon>
        <taxon>Viridiplantae</taxon>
        <taxon>Streptophyta</taxon>
        <taxon>Embryophyta</taxon>
        <taxon>Tracheophyta</taxon>
        <taxon>Spermatophyta</taxon>
        <taxon>Magnoliopsida</taxon>
        <taxon>Liliopsida</taxon>
        <taxon>Zingiberales</taxon>
        <taxon>Musaceae</taxon>
        <taxon>Ensete</taxon>
    </lineage>
</organism>
<dbReference type="AlphaFoldDB" id="A0A426XF55"/>
<protein>
    <submittedName>
        <fullName evidence="1">Uncharacterized protein</fullName>
    </submittedName>
</protein>
<reference evidence="1 2" key="1">
    <citation type="journal article" date="2014" name="Agronomy (Basel)">
        <title>A Draft Genome Sequence for Ensete ventricosum, the Drought-Tolerant Tree Against Hunger.</title>
        <authorList>
            <person name="Harrison J."/>
            <person name="Moore K.A."/>
            <person name="Paszkiewicz K."/>
            <person name="Jones T."/>
            <person name="Grant M."/>
            <person name="Ambacheew D."/>
            <person name="Muzemil S."/>
            <person name="Studholme D.J."/>
        </authorList>
    </citation>
    <scope>NUCLEOTIDE SEQUENCE [LARGE SCALE GENOMIC DNA]</scope>
</reference>
<name>A0A426XF55_ENSVE</name>